<protein>
    <submittedName>
        <fullName evidence="2">DM domain-containing protein</fullName>
    </submittedName>
</protein>
<accession>A0AC35U7A2</accession>
<evidence type="ECO:0000313" key="1">
    <source>
        <dbReference type="Proteomes" id="UP000095286"/>
    </source>
</evidence>
<sequence length="412" mass="46787">MKTKSDYIDQSNNVSHTITPDIIGIDDLSCSDDATDLSQQKKYFCQRCLNHDLEFQRKGHKNNCRYATCNCNSCKMVEMRRQINSILSKKQYENAAKQPKIHAKAVTKIRDPTCARCSAHGDFQKLRGHKKSNCKYNGCECHLCSLVEERRKLMARQIKLRRNQKKSKAEENVAIGCPEDLPNASSEKTGSRRENIIKTVHKKFNFADLPRLVEEENDIANQKSIQDSADVLTKINSPVNAKKPAKTKEVETTNNFVLKQPINVLHTYKIPSLSPITTNSTNQNMAGCMLFYPTHPMPINYSRMVDFVNISNPYLINNRTFLSPPCEFTNSPNRRIDGAPLLSPFRAIHQFNPLLNYQSHNSILHHNLLKFNIPTHAQQLSANPNMPFSMIKAIVPQTKLSKIPPVSSPPTL</sequence>
<evidence type="ECO:0000313" key="2">
    <source>
        <dbReference type="WBParaSite" id="RSKR_0000839400.1"/>
    </source>
</evidence>
<reference evidence="2" key="1">
    <citation type="submission" date="2016-11" db="UniProtKB">
        <authorList>
            <consortium name="WormBaseParasite"/>
        </authorList>
    </citation>
    <scope>IDENTIFICATION</scope>
    <source>
        <strain evidence="2">KR3021</strain>
    </source>
</reference>
<dbReference type="WBParaSite" id="RSKR_0000839400.1">
    <property type="protein sequence ID" value="RSKR_0000839400.1"/>
    <property type="gene ID" value="RSKR_0000839400"/>
</dbReference>
<proteinExistence type="predicted"/>
<dbReference type="Proteomes" id="UP000095286">
    <property type="component" value="Unplaced"/>
</dbReference>
<organism evidence="1 2">
    <name type="scientific">Rhabditophanes sp. KR3021</name>
    <dbReference type="NCBI Taxonomy" id="114890"/>
    <lineage>
        <taxon>Eukaryota</taxon>
        <taxon>Metazoa</taxon>
        <taxon>Ecdysozoa</taxon>
        <taxon>Nematoda</taxon>
        <taxon>Chromadorea</taxon>
        <taxon>Rhabditida</taxon>
        <taxon>Tylenchina</taxon>
        <taxon>Panagrolaimomorpha</taxon>
        <taxon>Strongyloidoidea</taxon>
        <taxon>Alloionematidae</taxon>
        <taxon>Rhabditophanes</taxon>
    </lineage>
</organism>
<name>A0AC35U7A2_9BILA</name>